<name>A0A2I0VQR9_9ASPA</name>
<accession>A0A2I0VQR9</accession>
<evidence type="ECO:0000313" key="2">
    <source>
        <dbReference type="Proteomes" id="UP000233837"/>
    </source>
</evidence>
<organism evidence="1 2">
    <name type="scientific">Dendrobium catenatum</name>
    <dbReference type="NCBI Taxonomy" id="906689"/>
    <lineage>
        <taxon>Eukaryota</taxon>
        <taxon>Viridiplantae</taxon>
        <taxon>Streptophyta</taxon>
        <taxon>Embryophyta</taxon>
        <taxon>Tracheophyta</taxon>
        <taxon>Spermatophyta</taxon>
        <taxon>Magnoliopsida</taxon>
        <taxon>Liliopsida</taxon>
        <taxon>Asparagales</taxon>
        <taxon>Orchidaceae</taxon>
        <taxon>Epidendroideae</taxon>
        <taxon>Malaxideae</taxon>
        <taxon>Dendrobiinae</taxon>
        <taxon>Dendrobium</taxon>
    </lineage>
</organism>
<keyword evidence="2" id="KW-1185">Reference proteome</keyword>
<protein>
    <submittedName>
        <fullName evidence="1">Uncharacterized protein</fullName>
    </submittedName>
</protein>
<evidence type="ECO:0000313" key="1">
    <source>
        <dbReference type="EMBL" id="PKU65752.1"/>
    </source>
</evidence>
<gene>
    <name evidence="1" type="ORF">MA16_Dca025444</name>
</gene>
<dbReference type="Proteomes" id="UP000233837">
    <property type="component" value="Unassembled WGS sequence"/>
</dbReference>
<sequence>MSESFNAWVEDARSKPVVDLIDMIRAKLMEQRSQRKIISASWRSQLVPHVEEYFRDITTRKVHFIIRIVW</sequence>
<proteinExistence type="predicted"/>
<dbReference type="AlphaFoldDB" id="A0A2I0VQR9"/>
<dbReference type="EMBL" id="KZ503312">
    <property type="protein sequence ID" value="PKU65752.1"/>
    <property type="molecule type" value="Genomic_DNA"/>
</dbReference>
<reference evidence="1 2" key="2">
    <citation type="journal article" date="2017" name="Nature">
        <title>The Apostasia genome and the evolution of orchids.</title>
        <authorList>
            <person name="Zhang G.Q."/>
            <person name="Liu K.W."/>
            <person name="Li Z."/>
            <person name="Lohaus R."/>
            <person name="Hsiao Y.Y."/>
            <person name="Niu S.C."/>
            <person name="Wang J.Y."/>
            <person name="Lin Y.C."/>
            <person name="Xu Q."/>
            <person name="Chen L.J."/>
            <person name="Yoshida K."/>
            <person name="Fujiwara S."/>
            <person name="Wang Z.W."/>
            <person name="Zhang Y.Q."/>
            <person name="Mitsuda N."/>
            <person name="Wang M."/>
            <person name="Liu G.H."/>
            <person name="Pecoraro L."/>
            <person name="Huang H.X."/>
            <person name="Xiao X.J."/>
            <person name="Lin M."/>
            <person name="Wu X.Y."/>
            <person name="Wu W.L."/>
            <person name="Chen Y.Y."/>
            <person name="Chang S.B."/>
            <person name="Sakamoto S."/>
            <person name="Ohme-Takagi M."/>
            <person name="Yagi M."/>
            <person name="Zeng S.J."/>
            <person name="Shen C.Y."/>
            <person name="Yeh C.M."/>
            <person name="Luo Y.B."/>
            <person name="Tsai W.C."/>
            <person name="Van de Peer Y."/>
            <person name="Liu Z.J."/>
        </authorList>
    </citation>
    <scope>NUCLEOTIDE SEQUENCE [LARGE SCALE GENOMIC DNA]</scope>
    <source>
        <tissue evidence="1">The whole plant</tissue>
    </source>
</reference>
<reference evidence="1 2" key="1">
    <citation type="journal article" date="2016" name="Sci. Rep.">
        <title>The Dendrobium catenatum Lindl. genome sequence provides insights into polysaccharide synthase, floral development and adaptive evolution.</title>
        <authorList>
            <person name="Zhang G.Q."/>
            <person name="Xu Q."/>
            <person name="Bian C."/>
            <person name="Tsai W.C."/>
            <person name="Yeh C.M."/>
            <person name="Liu K.W."/>
            <person name="Yoshida K."/>
            <person name="Zhang L.S."/>
            <person name="Chang S.B."/>
            <person name="Chen F."/>
            <person name="Shi Y."/>
            <person name="Su Y.Y."/>
            <person name="Zhang Y.Q."/>
            <person name="Chen L.J."/>
            <person name="Yin Y."/>
            <person name="Lin M."/>
            <person name="Huang H."/>
            <person name="Deng H."/>
            <person name="Wang Z.W."/>
            <person name="Zhu S.L."/>
            <person name="Zhao X."/>
            <person name="Deng C."/>
            <person name="Niu S.C."/>
            <person name="Huang J."/>
            <person name="Wang M."/>
            <person name="Liu G.H."/>
            <person name="Yang H.J."/>
            <person name="Xiao X.J."/>
            <person name="Hsiao Y.Y."/>
            <person name="Wu W.L."/>
            <person name="Chen Y.Y."/>
            <person name="Mitsuda N."/>
            <person name="Ohme-Takagi M."/>
            <person name="Luo Y.B."/>
            <person name="Van de Peer Y."/>
            <person name="Liu Z.J."/>
        </authorList>
    </citation>
    <scope>NUCLEOTIDE SEQUENCE [LARGE SCALE GENOMIC DNA]</scope>
    <source>
        <tissue evidence="1">The whole plant</tissue>
    </source>
</reference>